<comment type="caution">
    <text evidence="1">The sequence shown here is derived from an EMBL/GenBank/DDBJ whole genome shotgun (WGS) entry which is preliminary data.</text>
</comment>
<organism evidence="1 2">
    <name type="scientific">Labilibaculum filiforme</name>
    <dbReference type="NCBI Taxonomy" id="1940526"/>
    <lineage>
        <taxon>Bacteria</taxon>
        <taxon>Pseudomonadati</taxon>
        <taxon>Bacteroidota</taxon>
        <taxon>Bacteroidia</taxon>
        <taxon>Marinilabiliales</taxon>
        <taxon>Marinifilaceae</taxon>
        <taxon>Labilibaculum</taxon>
    </lineage>
</organism>
<protein>
    <submittedName>
        <fullName evidence="1">Uncharacterized protein</fullName>
    </submittedName>
</protein>
<dbReference type="Proteomes" id="UP000233535">
    <property type="component" value="Unassembled WGS sequence"/>
</dbReference>
<dbReference type="Gene3D" id="2.40.160.60">
    <property type="entry name" value="Outer membrane protein transport protein (OMPP1/FadL/TodX)"/>
    <property type="match status" value="1"/>
</dbReference>
<dbReference type="AlphaFoldDB" id="A0A2N3I3S8"/>
<accession>A0A2N3I3S8</accession>
<dbReference type="SUPFAM" id="SSF56935">
    <property type="entry name" value="Porins"/>
    <property type="match status" value="1"/>
</dbReference>
<sequence length="425" mass="46775">MQCKNNKLFSVSMKNLYFTILLVLVSGVHVSFAQNNTSSPYSRYGLGELEQVGVGRASGFGGASLSYRNKSYLSIDNPAALAAIDSLKFIFNVGASSKISKLNQSGDSDVLYDNNIRRISLGFRISPEVSTAVSLMPYSSVGYNISTLERVNGSVDFYERILSGSGGLNQFVISNGVAITDKLSLGVNAVYLFGNNTSNETITLSSTYNYTVEELISKGIYGNVGLQYKDNFFKGWDVTVGAKFQPKIQVAAEKKESVTNSSSGTIIDDNTLSKGSFDVPMTYGFGLGFSKNERLWIGADYLHEQWSGTKILKEATDLVDRDRFSLGMEYDANDGYARKFLKKMTYRMGAFYDSGYIKVDGIAIDSYGVSLGLGIPMAQQKGMLNIGVEFGSSGSLSSNLIREDYTRITIDFNLFETWFVKRKYQ</sequence>
<evidence type="ECO:0000313" key="2">
    <source>
        <dbReference type="Proteomes" id="UP000233535"/>
    </source>
</evidence>
<gene>
    <name evidence="1" type="ORF">BZG02_03685</name>
</gene>
<proteinExistence type="predicted"/>
<evidence type="ECO:0000313" key="1">
    <source>
        <dbReference type="EMBL" id="PKQ64959.1"/>
    </source>
</evidence>
<keyword evidence="2" id="KW-1185">Reference proteome</keyword>
<reference evidence="1 2" key="1">
    <citation type="journal article" date="2017" name="Front. Microbiol.">
        <title>Labilibaculum manganireducens gen. nov., sp. nov. and Labilibaculum filiforme sp. nov., Novel Bacteroidetes Isolated from Subsurface Sediments of the Baltic Sea.</title>
        <authorList>
            <person name="Vandieken V."/>
            <person name="Marshall I.P."/>
            <person name="Niemann H."/>
            <person name="Engelen B."/>
            <person name="Cypionka H."/>
        </authorList>
    </citation>
    <scope>NUCLEOTIDE SEQUENCE [LARGE SCALE GENOMIC DNA]</scope>
    <source>
        <strain evidence="1 2">59.16B</strain>
    </source>
</reference>
<dbReference type="EMBL" id="MVDD01000002">
    <property type="protein sequence ID" value="PKQ64959.1"/>
    <property type="molecule type" value="Genomic_DNA"/>
</dbReference>
<name>A0A2N3I3S8_9BACT</name>